<dbReference type="EMBL" id="JACEFO010003015">
    <property type="protein sequence ID" value="KAF8645302.1"/>
    <property type="molecule type" value="Genomic_DNA"/>
</dbReference>
<dbReference type="Proteomes" id="UP000636709">
    <property type="component" value="Unassembled WGS sequence"/>
</dbReference>
<proteinExistence type="predicted"/>
<evidence type="ECO:0000313" key="2">
    <source>
        <dbReference type="Proteomes" id="UP000636709"/>
    </source>
</evidence>
<reference evidence="1" key="1">
    <citation type="submission" date="2020-07" db="EMBL/GenBank/DDBJ databases">
        <title>Genome sequence and genetic diversity analysis of an under-domesticated orphan crop, white fonio (Digitaria exilis).</title>
        <authorList>
            <person name="Bennetzen J.L."/>
            <person name="Chen S."/>
            <person name="Ma X."/>
            <person name="Wang X."/>
            <person name="Yssel A.E.J."/>
            <person name="Chaluvadi S.R."/>
            <person name="Johnson M."/>
            <person name="Gangashetty P."/>
            <person name="Hamidou F."/>
            <person name="Sanogo M.D."/>
            <person name="Zwaenepoel A."/>
            <person name="Wallace J."/>
            <person name="Van De Peer Y."/>
            <person name="Van Deynze A."/>
        </authorList>
    </citation>
    <scope>NUCLEOTIDE SEQUENCE</scope>
    <source>
        <tissue evidence="1">Leaves</tissue>
    </source>
</reference>
<comment type="caution">
    <text evidence="1">The sequence shown here is derived from an EMBL/GenBank/DDBJ whole genome shotgun (WGS) entry which is preliminary data.</text>
</comment>
<accession>A0A834ZX01</accession>
<name>A0A834ZX01_9POAL</name>
<evidence type="ECO:0000313" key="1">
    <source>
        <dbReference type="EMBL" id="KAF8645302.1"/>
    </source>
</evidence>
<protein>
    <submittedName>
        <fullName evidence="1">Uncharacterized protein</fullName>
    </submittedName>
</protein>
<organism evidence="1 2">
    <name type="scientific">Digitaria exilis</name>
    <dbReference type="NCBI Taxonomy" id="1010633"/>
    <lineage>
        <taxon>Eukaryota</taxon>
        <taxon>Viridiplantae</taxon>
        <taxon>Streptophyta</taxon>
        <taxon>Embryophyta</taxon>
        <taxon>Tracheophyta</taxon>
        <taxon>Spermatophyta</taxon>
        <taxon>Magnoliopsida</taxon>
        <taxon>Liliopsida</taxon>
        <taxon>Poales</taxon>
        <taxon>Poaceae</taxon>
        <taxon>PACMAD clade</taxon>
        <taxon>Panicoideae</taxon>
        <taxon>Panicodae</taxon>
        <taxon>Paniceae</taxon>
        <taxon>Anthephorinae</taxon>
        <taxon>Digitaria</taxon>
    </lineage>
</organism>
<sequence>MCQSSVARR</sequence>
<keyword evidence="2" id="KW-1185">Reference proteome</keyword>
<gene>
    <name evidence="1" type="ORF">HU200_066195</name>
</gene>